<dbReference type="AlphaFoldDB" id="A0A1B1T9H6"/>
<keyword evidence="1" id="KW-1133">Transmembrane helix</keyword>
<proteinExistence type="predicted"/>
<evidence type="ECO:0000256" key="1">
    <source>
        <dbReference type="SAM" id="Phobius"/>
    </source>
</evidence>
<feature type="transmembrane region" description="Helical" evidence="1">
    <location>
        <begin position="275"/>
        <end position="295"/>
    </location>
</feature>
<dbReference type="EMBL" id="KP211807">
    <property type="protein sequence ID" value="ANV78930.1"/>
    <property type="molecule type" value="Genomic_DNA"/>
</dbReference>
<reference evidence="2" key="2">
    <citation type="journal article" date="2015" name="ISME J.">
        <title>A new class of marine Euryarchaeota group II from the Mediterranean deep chlorophyll maximum.</title>
        <authorList>
            <person name="Martin-Cuadrado A.B."/>
            <person name="Garcia-Heredia I."/>
            <person name="Molto A.G."/>
            <person name="Lopez-Ubeda R."/>
            <person name="Kimes N."/>
            <person name="Lopez-Garcia P."/>
            <person name="Moreira D."/>
            <person name="Rodriguez-Valera F."/>
        </authorList>
    </citation>
    <scope>NUCLEOTIDE SEQUENCE</scope>
</reference>
<keyword evidence="1" id="KW-0812">Transmembrane</keyword>
<accession>A0A1B1T9H6</accession>
<protein>
    <submittedName>
        <fullName evidence="2">Uncharacterized protein</fullName>
    </submittedName>
</protein>
<name>A0A1B1T9H6_9ARCH</name>
<keyword evidence="1" id="KW-0472">Membrane</keyword>
<sequence>MLLFVPPSAAQQILPGIELECSISSITIDFGEDSYPETELIDCILTNDRPYVEDVALEYVSEDIEATGPGSLTVEGGDDVSFQVIIDLDSGLSPQTYTLNITAEVVSAVGIPMGFLTDIEEWVVEIEIMEYTTCDVTYGMNSLNVGAGENALFTASYSCESNVDKELDVEVHLVKKNENYESAWESGFNVISEKCSVVISEGDGFENCEFELTTPSNIDQKFEGCLIVLDERKQTAGSCQNEISLEFIVEPGESGLINGVGGNISVLDDYNISEVQVVVAGGVFVAFSVLFIVLVRYRRR</sequence>
<reference evidence="2" key="1">
    <citation type="submission" date="2014-11" db="EMBL/GenBank/DDBJ databases">
        <authorList>
            <person name="Zhu J."/>
            <person name="Qi W."/>
            <person name="Song R."/>
        </authorList>
    </citation>
    <scope>NUCLEOTIDE SEQUENCE</scope>
</reference>
<organism evidence="2">
    <name type="scientific">uncultured Poseidoniia archaeon</name>
    <dbReference type="NCBI Taxonomy" id="1697135"/>
    <lineage>
        <taxon>Archaea</taxon>
        <taxon>Methanobacteriati</taxon>
        <taxon>Thermoplasmatota</taxon>
        <taxon>Candidatus Poseidoniia</taxon>
        <taxon>environmental samples</taxon>
    </lineage>
</organism>
<evidence type="ECO:0000313" key="2">
    <source>
        <dbReference type="EMBL" id="ANV78930.1"/>
    </source>
</evidence>